<dbReference type="Gene3D" id="3.40.50.300">
    <property type="entry name" value="P-loop containing nucleotide triphosphate hydrolases"/>
    <property type="match status" value="1"/>
</dbReference>
<dbReference type="Pfam" id="PF18073">
    <property type="entry name" value="Zn_ribbon_LapB"/>
    <property type="match status" value="1"/>
</dbReference>
<protein>
    <recommendedName>
        <fullName evidence="11 12">DNA repair protein RadA</fullName>
    </recommendedName>
</protein>
<evidence type="ECO:0000256" key="13">
    <source>
        <dbReference type="RuleBase" id="RU003555"/>
    </source>
</evidence>
<keyword evidence="2 11" id="KW-0547">Nucleotide-binding</keyword>
<comment type="caution">
    <text evidence="15">The sequence shown here is derived from an EMBL/GenBank/DDBJ whole genome shotgun (WGS) entry which is preliminary data.</text>
</comment>
<keyword evidence="6 13" id="KW-0862">Zinc</keyword>
<sequence length="452" mass="49100">MAVKKKNPVYVCRECGNSQPKWLGRCPECGQWNSFEEKAASAEKAETVSGYKKISIPPQSLEEVNPMGNNRLLTGIEEFDRVLGGGAMKGSAVLIGGEPGIGKSTLLLQAADSIKESGVILYVSSEESPGQIKMRSERLGISGQKIKVFSTNCLEEVETVLNSINPLCVIIDSVQTMFSSEFSSVPGSVNQLKYCTNELVSWVKERQSVLFLVAHVTKEGVIAGPKALEHLVDTVITFEKNDEDVRFLRSQKNRFGSIDELGIFSMNEKGLTPVGDPSGLFMVRRGESIPPGIAVVPVFEGSRVFLVEIQALTVTAKTGISRVFSDKIDSARVNRVAAVLEKRIGLKLSDQDIYVNVAGGIRLREPAVDLALAAALYSARADKSLHPDSAYAGELSLSGEIRPVPKIQQRIKTAAALGFTKFFCPKESAQGKDYPGENLFCVPDIKSAFMLF</sequence>
<evidence type="ECO:0000256" key="9">
    <source>
        <dbReference type="ARBA" id="ARBA00023125"/>
    </source>
</evidence>
<dbReference type="CDD" id="cd01121">
    <property type="entry name" value="RadA_SMS_N"/>
    <property type="match status" value="1"/>
</dbReference>
<keyword evidence="9 11" id="KW-0238">DNA-binding</keyword>
<dbReference type="PROSITE" id="PS50162">
    <property type="entry name" value="RECA_2"/>
    <property type="match status" value="1"/>
</dbReference>
<evidence type="ECO:0000256" key="11">
    <source>
        <dbReference type="HAMAP-Rule" id="MF_01498"/>
    </source>
</evidence>
<dbReference type="PANTHER" id="PTHR32472:SF10">
    <property type="entry name" value="DNA REPAIR PROTEIN RADA-LIKE PROTEIN"/>
    <property type="match status" value="1"/>
</dbReference>
<evidence type="ECO:0000256" key="2">
    <source>
        <dbReference type="ARBA" id="ARBA00022741"/>
    </source>
</evidence>
<feature type="binding site" evidence="11">
    <location>
        <begin position="97"/>
        <end position="104"/>
    </location>
    <ligand>
        <name>ATP</name>
        <dbReference type="ChEBI" id="CHEBI:30616"/>
    </ligand>
</feature>
<keyword evidence="7 11" id="KW-0067">ATP-binding</keyword>
<name>A0A9D9N1B0_9SPIR</name>
<reference evidence="15" key="1">
    <citation type="submission" date="2020-10" db="EMBL/GenBank/DDBJ databases">
        <authorList>
            <person name="Gilroy R."/>
        </authorList>
    </citation>
    <scope>NUCLEOTIDE SEQUENCE</scope>
    <source>
        <strain evidence="15">10532</strain>
    </source>
</reference>
<evidence type="ECO:0000259" key="14">
    <source>
        <dbReference type="PROSITE" id="PS50162"/>
    </source>
</evidence>
<dbReference type="InterPro" id="IPR020568">
    <property type="entry name" value="Ribosomal_Su5_D2-typ_SF"/>
</dbReference>
<dbReference type="Pfam" id="PF06745">
    <property type="entry name" value="ATPase"/>
    <property type="match status" value="1"/>
</dbReference>
<dbReference type="InterPro" id="IPR014774">
    <property type="entry name" value="KaiC-like_dom"/>
</dbReference>
<dbReference type="GO" id="GO:0016787">
    <property type="term" value="F:hydrolase activity"/>
    <property type="evidence" value="ECO:0007669"/>
    <property type="project" value="UniProtKB-KW"/>
</dbReference>
<evidence type="ECO:0000256" key="8">
    <source>
        <dbReference type="ARBA" id="ARBA00023016"/>
    </source>
</evidence>
<dbReference type="PANTHER" id="PTHR32472">
    <property type="entry name" value="DNA REPAIR PROTEIN RADA"/>
    <property type="match status" value="1"/>
</dbReference>
<evidence type="ECO:0000256" key="4">
    <source>
        <dbReference type="ARBA" id="ARBA00022771"/>
    </source>
</evidence>
<evidence type="ECO:0000313" key="16">
    <source>
        <dbReference type="Proteomes" id="UP000823638"/>
    </source>
</evidence>
<dbReference type="InterPro" id="IPR003593">
    <property type="entry name" value="AAA+_ATPase"/>
</dbReference>
<keyword evidence="5" id="KW-0378">Hydrolase</keyword>
<keyword evidence="8 11" id="KW-0346">Stress response</keyword>
<dbReference type="Proteomes" id="UP000823638">
    <property type="component" value="Unassembled WGS sequence"/>
</dbReference>
<dbReference type="Gene3D" id="3.30.230.10">
    <property type="match status" value="1"/>
</dbReference>
<dbReference type="Pfam" id="PF13541">
    <property type="entry name" value="ChlI"/>
    <property type="match status" value="1"/>
</dbReference>
<comment type="function">
    <text evidence="13">DNA-dependent ATPase involved in processing of recombination intermediates, plays a role in repairing DNA breaks. Stimulates the branch migration of RecA-mediated strand transfer reactions, allowing the 3' invading strand to extend heteroduplex DNA faster. Binds ssDNA in the presence of ADP but not other nucleotides, has ATPase activity that is stimulated by ssDNA and various branched DNA structures, but inhibited by SSB. Does not have RecA's homology-searching function.</text>
</comment>
<accession>A0A9D9N1B0</accession>
<dbReference type="InterPro" id="IPR041166">
    <property type="entry name" value="Rubredoxin_2"/>
</dbReference>
<dbReference type="InterPro" id="IPR020588">
    <property type="entry name" value="RecA_ATP-bd"/>
</dbReference>
<dbReference type="GO" id="GO:0005524">
    <property type="term" value="F:ATP binding"/>
    <property type="evidence" value="ECO:0007669"/>
    <property type="project" value="UniProtKB-UniRule"/>
</dbReference>
<dbReference type="InterPro" id="IPR014721">
    <property type="entry name" value="Ribsml_uS5_D2-typ_fold_subgr"/>
</dbReference>
<dbReference type="EMBL" id="JADIMM010000015">
    <property type="protein sequence ID" value="MBO8456722.1"/>
    <property type="molecule type" value="Genomic_DNA"/>
</dbReference>
<keyword evidence="1 11" id="KW-0479">Metal-binding</keyword>
<dbReference type="GO" id="GO:0008270">
    <property type="term" value="F:zinc ion binding"/>
    <property type="evidence" value="ECO:0007669"/>
    <property type="project" value="UniProtKB-KW"/>
</dbReference>
<comment type="function">
    <text evidence="11">Plays a role in repairing double-strand DNA breaks, probably involving stabilizing or processing branched DNA or blocked replication forks.</text>
</comment>
<dbReference type="PRINTS" id="PR01874">
    <property type="entry name" value="DNAREPAIRADA"/>
</dbReference>
<dbReference type="GO" id="GO:0000725">
    <property type="term" value="P:recombinational repair"/>
    <property type="evidence" value="ECO:0007669"/>
    <property type="project" value="UniProtKB-UniRule"/>
</dbReference>
<dbReference type="SUPFAM" id="SSF52540">
    <property type="entry name" value="P-loop containing nucleoside triphosphate hydrolases"/>
    <property type="match status" value="1"/>
</dbReference>
<dbReference type="SMART" id="SM00382">
    <property type="entry name" value="AAA"/>
    <property type="match status" value="1"/>
</dbReference>
<evidence type="ECO:0000256" key="6">
    <source>
        <dbReference type="ARBA" id="ARBA00022833"/>
    </source>
</evidence>
<evidence type="ECO:0000256" key="12">
    <source>
        <dbReference type="NCBIfam" id="TIGR00416"/>
    </source>
</evidence>
<keyword evidence="3 11" id="KW-0227">DNA damage</keyword>
<comment type="domain">
    <text evidence="11">The middle region has homology to RecA with ATPase motifs including the RadA KNRFG motif, while the C-terminus is homologous to Lon protease.</text>
</comment>
<evidence type="ECO:0000256" key="1">
    <source>
        <dbReference type="ARBA" id="ARBA00022723"/>
    </source>
</evidence>
<feature type="region of interest" description="Lon-protease-like" evidence="11">
    <location>
        <begin position="352"/>
        <end position="452"/>
    </location>
</feature>
<dbReference type="NCBIfam" id="TIGR00416">
    <property type="entry name" value="sms"/>
    <property type="match status" value="1"/>
</dbReference>
<evidence type="ECO:0000256" key="10">
    <source>
        <dbReference type="ARBA" id="ARBA00023204"/>
    </source>
</evidence>
<gene>
    <name evidence="11 15" type="primary">radA</name>
    <name evidence="15" type="ORF">IAA81_00650</name>
</gene>
<dbReference type="AlphaFoldDB" id="A0A9D9N1B0"/>
<reference evidence="15" key="2">
    <citation type="journal article" date="2021" name="PeerJ">
        <title>Extensive microbial diversity within the chicken gut microbiome revealed by metagenomics and culture.</title>
        <authorList>
            <person name="Gilroy R."/>
            <person name="Ravi A."/>
            <person name="Getino M."/>
            <person name="Pursley I."/>
            <person name="Horton D.L."/>
            <person name="Alikhan N.F."/>
            <person name="Baker D."/>
            <person name="Gharbi K."/>
            <person name="Hall N."/>
            <person name="Watson M."/>
            <person name="Adriaenssens E.M."/>
            <person name="Foster-Nyarko E."/>
            <person name="Jarju S."/>
            <person name="Secka A."/>
            <person name="Antonio M."/>
            <person name="Oren A."/>
            <person name="Chaudhuri R.R."/>
            <person name="La Ragione R."/>
            <person name="Hildebrand F."/>
            <person name="Pallen M.J."/>
        </authorList>
    </citation>
    <scope>NUCLEOTIDE SEQUENCE</scope>
    <source>
        <strain evidence="15">10532</strain>
    </source>
</reference>
<evidence type="ECO:0000256" key="5">
    <source>
        <dbReference type="ARBA" id="ARBA00022801"/>
    </source>
</evidence>
<dbReference type="GO" id="GO:0140664">
    <property type="term" value="F:ATP-dependent DNA damage sensor activity"/>
    <property type="evidence" value="ECO:0007669"/>
    <property type="project" value="InterPro"/>
</dbReference>
<dbReference type="InterPro" id="IPR027417">
    <property type="entry name" value="P-loop_NTPase"/>
</dbReference>
<organism evidence="15 16">
    <name type="scientific">Candidatus Gallitreponema excrementavium</name>
    <dbReference type="NCBI Taxonomy" id="2840840"/>
    <lineage>
        <taxon>Bacteria</taxon>
        <taxon>Pseudomonadati</taxon>
        <taxon>Spirochaetota</taxon>
        <taxon>Spirochaetia</taxon>
        <taxon>Spirochaetales</taxon>
        <taxon>Candidatus Gallitreponema</taxon>
    </lineage>
</organism>
<proteinExistence type="inferred from homology"/>
<dbReference type="InterPro" id="IPR004504">
    <property type="entry name" value="DNA_repair_RadA"/>
</dbReference>
<feature type="domain" description="RecA family profile 1" evidence="14">
    <location>
        <begin position="68"/>
        <end position="216"/>
    </location>
</feature>
<dbReference type="GO" id="GO:0003684">
    <property type="term" value="F:damaged DNA binding"/>
    <property type="evidence" value="ECO:0007669"/>
    <property type="project" value="InterPro"/>
</dbReference>
<dbReference type="HAMAP" id="MF_01498">
    <property type="entry name" value="RadA_bact"/>
    <property type="match status" value="1"/>
</dbReference>
<keyword evidence="10 11" id="KW-0234">DNA repair</keyword>
<comment type="similarity">
    <text evidence="11 13">Belongs to the RecA family. RadA subfamily.</text>
</comment>
<dbReference type="SUPFAM" id="SSF54211">
    <property type="entry name" value="Ribosomal protein S5 domain 2-like"/>
    <property type="match status" value="1"/>
</dbReference>
<evidence type="ECO:0000256" key="3">
    <source>
        <dbReference type="ARBA" id="ARBA00022763"/>
    </source>
</evidence>
<feature type="short sequence motif" description="RadA KNRFG motif" evidence="11">
    <location>
        <begin position="252"/>
        <end position="256"/>
    </location>
</feature>
<dbReference type="GO" id="GO:0005829">
    <property type="term" value="C:cytosol"/>
    <property type="evidence" value="ECO:0007669"/>
    <property type="project" value="TreeGrafter"/>
</dbReference>
<evidence type="ECO:0000256" key="7">
    <source>
        <dbReference type="ARBA" id="ARBA00022840"/>
    </source>
</evidence>
<keyword evidence="4 13" id="KW-0863">Zinc-finger</keyword>
<evidence type="ECO:0000313" key="15">
    <source>
        <dbReference type="EMBL" id="MBO8456722.1"/>
    </source>
</evidence>